<name>A0A6N9SZS2_9HYPH</name>
<sequence>MIGNAQFIFLLGMGTFVIAGTALFYEWRRSRDPAAAWWSFAFLACTIAAGTFPLRQFDGLDVVSIGLANAMFLLSYSAICAGIWKYYGRRVNGAVVVAPSVLWLLFWSLCPLASDFDMRVAVGSFLAAVVSLVTARGALFGKARMLGRALVLLMAFRTGFFAVRAIWASTILGPISDAERAIGFEIVLVEGLWSSVISGYLLLALLRENRERLLVKLSETDYLTGADNRRAFQLKAEAAWQNSSDRRETTLLMFDLDNFKHINDAHGHAFGDGVLKDFAAIVSARVCAGDVFARLGGEEFALLLPGRDAAAGARFAETLRADFAEAMLARTVDKVRVTVSIGIASTRHATSLDRLLGIADEALYRAKANGRNRIECGPCSQKVVAAPAYGTAIAC</sequence>
<feature type="transmembrane region" description="Helical" evidence="3">
    <location>
        <begin position="6"/>
        <end position="25"/>
    </location>
</feature>
<proteinExistence type="predicted"/>
<evidence type="ECO:0000256" key="3">
    <source>
        <dbReference type="SAM" id="Phobius"/>
    </source>
</evidence>
<feature type="transmembrane region" description="Helical" evidence="3">
    <location>
        <begin position="62"/>
        <end position="84"/>
    </location>
</feature>
<dbReference type="GO" id="GO:0043709">
    <property type="term" value="P:cell adhesion involved in single-species biofilm formation"/>
    <property type="evidence" value="ECO:0007669"/>
    <property type="project" value="TreeGrafter"/>
</dbReference>
<dbReference type="GO" id="GO:0005886">
    <property type="term" value="C:plasma membrane"/>
    <property type="evidence" value="ECO:0007669"/>
    <property type="project" value="TreeGrafter"/>
</dbReference>
<dbReference type="InterPro" id="IPR043128">
    <property type="entry name" value="Rev_trsase/Diguanyl_cyclase"/>
</dbReference>
<feature type="transmembrane region" description="Helical" evidence="3">
    <location>
        <begin position="91"/>
        <end position="114"/>
    </location>
</feature>
<gene>
    <name evidence="5" type="ORF">GTK09_05310</name>
</gene>
<dbReference type="EC" id="2.7.7.65" evidence="1"/>
<dbReference type="InterPro" id="IPR050469">
    <property type="entry name" value="Diguanylate_Cyclase"/>
</dbReference>
<keyword evidence="6" id="KW-1185">Reference proteome</keyword>
<dbReference type="RefSeq" id="WP_163461662.1">
    <property type="nucleotide sequence ID" value="NZ_JAAAMG010000003.1"/>
</dbReference>
<evidence type="ECO:0000256" key="2">
    <source>
        <dbReference type="ARBA" id="ARBA00034247"/>
    </source>
</evidence>
<feature type="transmembrane region" description="Helical" evidence="3">
    <location>
        <begin position="181"/>
        <end position="206"/>
    </location>
</feature>
<feature type="transmembrane region" description="Helical" evidence="3">
    <location>
        <begin position="151"/>
        <end position="175"/>
    </location>
</feature>
<organism evidence="5 6">
    <name type="scientific">Jiella pacifica</name>
    <dbReference type="NCBI Taxonomy" id="2696469"/>
    <lineage>
        <taxon>Bacteria</taxon>
        <taxon>Pseudomonadati</taxon>
        <taxon>Pseudomonadota</taxon>
        <taxon>Alphaproteobacteria</taxon>
        <taxon>Hyphomicrobiales</taxon>
        <taxon>Aurantimonadaceae</taxon>
        <taxon>Jiella</taxon>
    </lineage>
</organism>
<keyword evidence="3" id="KW-0472">Membrane</keyword>
<feature type="transmembrane region" description="Helical" evidence="3">
    <location>
        <begin position="37"/>
        <end position="56"/>
    </location>
</feature>
<evidence type="ECO:0000256" key="1">
    <source>
        <dbReference type="ARBA" id="ARBA00012528"/>
    </source>
</evidence>
<comment type="catalytic activity">
    <reaction evidence="2">
        <text>2 GTP = 3',3'-c-di-GMP + 2 diphosphate</text>
        <dbReference type="Rhea" id="RHEA:24898"/>
        <dbReference type="ChEBI" id="CHEBI:33019"/>
        <dbReference type="ChEBI" id="CHEBI:37565"/>
        <dbReference type="ChEBI" id="CHEBI:58805"/>
        <dbReference type="EC" id="2.7.7.65"/>
    </reaction>
</comment>
<dbReference type="FunFam" id="3.30.70.270:FF:000001">
    <property type="entry name" value="Diguanylate cyclase domain protein"/>
    <property type="match status" value="1"/>
</dbReference>
<dbReference type="AlphaFoldDB" id="A0A6N9SZS2"/>
<dbReference type="PANTHER" id="PTHR45138">
    <property type="entry name" value="REGULATORY COMPONENTS OF SENSORY TRANSDUCTION SYSTEM"/>
    <property type="match status" value="1"/>
</dbReference>
<comment type="caution">
    <text evidence="5">The sequence shown here is derived from an EMBL/GenBank/DDBJ whole genome shotgun (WGS) entry which is preliminary data.</text>
</comment>
<evidence type="ECO:0000259" key="4">
    <source>
        <dbReference type="PROSITE" id="PS50887"/>
    </source>
</evidence>
<dbReference type="InterPro" id="IPR029787">
    <property type="entry name" value="Nucleotide_cyclase"/>
</dbReference>
<dbReference type="GO" id="GO:1902201">
    <property type="term" value="P:negative regulation of bacterial-type flagellum-dependent cell motility"/>
    <property type="evidence" value="ECO:0007669"/>
    <property type="project" value="TreeGrafter"/>
</dbReference>
<evidence type="ECO:0000313" key="6">
    <source>
        <dbReference type="Proteomes" id="UP000469011"/>
    </source>
</evidence>
<dbReference type="Proteomes" id="UP000469011">
    <property type="component" value="Unassembled WGS sequence"/>
</dbReference>
<feature type="domain" description="GGDEF" evidence="4">
    <location>
        <begin position="247"/>
        <end position="379"/>
    </location>
</feature>
<dbReference type="SUPFAM" id="SSF55073">
    <property type="entry name" value="Nucleotide cyclase"/>
    <property type="match status" value="1"/>
</dbReference>
<dbReference type="PROSITE" id="PS50887">
    <property type="entry name" value="GGDEF"/>
    <property type="match status" value="1"/>
</dbReference>
<keyword evidence="3" id="KW-0812">Transmembrane</keyword>
<dbReference type="InterPro" id="IPR000160">
    <property type="entry name" value="GGDEF_dom"/>
</dbReference>
<dbReference type="NCBIfam" id="TIGR00254">
    <property type="entry name" value="GGDEF"/>
    <property type="match status" value="1"/>
</dbReference>
<dbReference type="Gene3D" id="3.30.70.270">
    <property type="match status" value="1"/>
</dbReference>
<feature type="transmembrane region" description="Helical" evidence="3">
    <location>
        <begin position="120"/>
        <end position="139"/>
    </location>
</feature>
<accession>A0A6N9SZS2</accession>
<dbReference type="SMART" id="SM00267">
    <property type="entry name" value="GGDEF"/>
    <property type="match status" value="1"/>
</dbReference>
<reference evidence="5 6" key="1">
    <citation type="submission" date="2020-01" db="EMBL/GenBank/DDBJ databases">
        <title>Jiella pacifica sp. nov.</title>
        <authorList>
            <person name="Xue Z."/>
            <person name="Zhu S."/>
            <person name="Chen J."/>
            <person name="Yang J."/>
        </authorList>
    </citation>
    <scope>NUCLEOTIDE SEQUENCE [LARGE SCALE GENOMIC DNA]</scope>
    <source>
        <strain evidence="5 6">40Bstr34</strain>
    </source>
</reference>
<dbReference type="PANTHER" id="PTHR45138:SF9">
    <property type="entry name" value="DIGUANYLATE CYCLASE DGCM-RELATED"/>
    <property type="match status" value="1"/>
</dbReference>
<dbReference type="EMBL" id="JAAAMG010000003">
    <property type="protein sequence ID" value="NDW03842.1"/>
    <property type="molecule type" value="Genomic_DNA"/>
</dbReference>
<evidence type="ECO:0000313" key="5">
    <source>
        <dbReference type="EMBL" id="NDW03842.1"/>
    </source>
</evidence>
<protein>
    <recommendedName>
        <fullName evidence="1">diguanylate cyclase</fullName>
        <ecNumber evidence="1">2.7.7.65</ecNumber>
    </recommendedName>
</protein>
<dbReference type="Pfam" id="PF00990">
    <property type="entry name" value="GGDEF"/>
    <property type="match status" value="1"/>
</dbReference>
<keyword evidence="3" id="KW-1133">Transmembrane helix</keyword>
<dbReference type="GO" id="GO:0052621">
    <property type="term" value="F:diguanylate cyclase activity"/>
    <property type="evidence" value="ECO:0007669"/>
    <property type="project" value="UniProtKB-EC"/>
</dbReference>
<dbReference type="CDD" id="cd01949">
    <property type="entry name" value="GGDEF"/>
    <property type="match status" value="1"/>
</dbReference>